<organism evidence="7 8">
    <name type="scientific">Candidatus Desulfatibia profunda</name>
    <dbReference type="NCBI Taxonomy" id="2841695"/>
    <lineage>
        <taxon>Bacteria</taxon>
        <taxon>Pseudomonadati</taxon>
        <taxon>Thermodesulfobacteriota</taxon>
        <taxon>Desulfobacteria</taxon>
        <taxon>Desulfobacterales</taxon>
        <taxon>Desulfobacterales incertae sedis</taxon>
        <taxon>Candidatus Desulfatibia</taxon>
    </lineage>
</organism>
<dbReference type="GO" id="GO:0016151">
    <property type="term" value="F:nickel cation binding"/>
    <property type="evidence" value="ECO:0007669"/>
    <property type="project" value="InterPro"/>
</dbReference>
<keyword evidence="3 6" id="KW-0533">Nickel</keyword>
<evidence type="ECO:0000313" key="8">
    <source>
        <dbReference type="Proteomes" id="UP000603434"/>
    </source>
</evidence>
<proteinExistence type="inferred from homology"/>
<feature type="binding site" evidence="6">
    <location>
        <position position="62"/>
    </location>
    <ligand>
        <name>Mg(2+)</name>
        <dbReference type="ChEBI" id="CHEBI:18420"/>
    </ligand>
</feature>
<dbReference type="EMBL" id="JACNJH010000068">
    <property type="protein sequence ID" value="MBC8360136.1"/>
    <property type="molecule type" value="Genomic_DNA"/>
</dbReference>
<evidence type="ECO:0000256" key="2">
    <source>
        <dbReference type="ARBA" id="ARBA00009292"/>
    </source>
</evidence>
<reference evidence="7 8" key="1">
    <citation type="submission" date="2020-08" db="EMBL/GenBank/DDBJ databases">
        <title>Bridging the membrane lipid divide: bacteria of the FCB group superphylum have the potential to synthesize archaeal ether lipids.</title>
        <authorList>
            <person name="Villanueva L."/>
            <person name="Von Meijenfeldt F.A.B."/>
            <person name="Westbye A.B."/>
            <person name="Yadav S."/>
            <person name="Hopmans E.C."/>
            <person name="Dutilh B.E."/>
            <person name="Sinninghe Damste J.S."/>
        </authorList>
    </citation>
    <scope>NUCLEOTIDE SEQUENCE [LARGE SCALE GENOMIC DNA]</scope>
    <source>
        <strain evidence="7">NIOZ-UU30</strain>
    </source>
</reference>
<evidence type="ECO:0000313" key="7">
    <source>
        <dbReference type="EMBL" id="MBC8360136.1"/>
    </source>
</evidence>
<dbReference type="GO" id="GO:0016491">
    <property type="term" value="F:oxidoreductase activity"/>
    <property type="evidence" value="ECO:0007669"/>
    <property type="project" value="UniProtKB-KW"/>
</dbReference>
<comment type="caution">
    <text evidence="7">The sequence shown here is derived from an EMBL/GenBank/DDBJ whole genome shotgun (WGS) entry which is preliminary data.</text>
</comment>
<dbReference type="InterPro" id="IPR029014">
    <property type="entry name" value="NiFe-Hase_large"/>
</dbReference>
<gene>
    <name evidence="7" type="ORF">H8E23_01895</name>
</gene>
<dbReference type="Gene3D" id="1.10.645.10">
    <property type="entry name" value="Cytochrome-c3 Hydrogenase, chain B"/>
    <property type="match status" value="1"/>
</dbReference>
<evidence type="ECO:0000256" key="1">
    <source>
        <dbReference type="ARBA" id="ARBA00001967"/>
    </source>
</evidence>
<evidence type="ECO:0000256" key="3">
    <source>
        <dbReference type="ARBA" id="ARBA00022596"/>
    </source>
</evidence>
<comment type="cofactor">
    <cofactor evidence="1 6">
        <name>Ni(2+)</name>
        <dbReference type="ChEBI" id="CHEBI:49786"/>
    </cofactor>
</comment>
<dbReference type="PANTHER" id="PTHR43600">
    <property type="entry name" value="COENZYME F420 HYDROGENASE, SUBUNIT ALPHA"/>
    <property type="match status" value="1"/>
</dbReference>
<feature type="binding site" evidence="6">
    <location>
        <position position="65"/>
    </location>
    <ligand>
        <name>Ni(2+)</name>
        <dbReference type="ChEBI" id="CHEBI:49786"/>
    </ligand>
</feature>
<comment type="cofactor">
    <cofactor evidence="6">
        <name>Fe cation</name>
        <dbReference type="ChEBI" id="CHEBI:24875"/>
    </cofactor>
</comment>
<sequence length="449" mass="49697">MGKIINIQPVTRIEGHAKVAIHLDDAGNVADTRLHIQTLRGFEKFVEGRPAEEMPRIVCHICGICPWAHHLASSKAGDACFGVTPPPAAVKLRRLMQMIAYVGDKLLHFYFLAAPDFVIGPDADYSVRNVVGIVGAAPDIAKQVVHLRHLTAQILERFAGRAIHPTFSMPGGVSKPMTQTERAEIQSHTKELLDFSLFTIKFAKENVFPKYMDAIKALGVIKVGHIGTVTADGALDFYDGKLRLMKPDGTYDDFAYDQYLDHIGEHVEPWSYQKFPYAKAWGQGFAMDLNNPGGIYRSNCLARINVCDKMATPRAQAELEEFRANFGRPAHLTLLYHYARLIELVQCAEHMVELLEDPEITSLDVRVKIEPRAGRGVGCVEAPRGTLIHDYETDAEGLITKANLIVGTTHNNAAMNLSVKQAATALIKDGIYDQGILNKVEMAIRAYDP</sequence>
<keyword evidence="5" id="KW-0560">Oxidoreductase</keyword>
<dbReference type="PANTHER" id="PTHR43600:SF2">
    <property type="entry name" value="F420-NON-REDUCING HYDROGENASE VHU SUBUNIT A"/>
    <property type="match status" value="1"/>
</dbReference>
<feature type="binding site" evidence="6">
    <location>
        <position position="404"/>
    </location>
    <ligand>
        <name>Mg(2+)</name>
        <dbReference type="ChEBI" id="CHEBI:18420"/>
    </ligand>
</feature>
<comment type="similarity">
    <text evidence="2">Belongs to the [NiFe]/[NiFeSe] hydrogenase large subunit family.</text>
</comment>
<protein>
    <submittedName>
        <fullName evidence="7">Ni/Fe hydrogenase subunit alpha</fullName>
    </submittedName>
</protein>
<keyword evidence="6" id="KW-0408">Iron</keyword>
<dbReference type="Proteomes" id="UP000603434">
    <property type="component" value="Unassembled WGS sequence"/>
</dbReference>
<dbReference type="AlphaFoldDB" id="A0A8J6NTR6"/>
<evidence type="ECO:0000256" key="5">
    <source>
        <dbReference type="ARBA" id="ARBA00023002"/>
    </source>
</evidence>
<keyword evidence="4 6" id="KW-0479">Metal-binding</keyword>
<accession>A0A8J6NTR6</accession>
<feature type="binding site" evidence="6">
    <location>
        <position position="43"/>
    </location>
    <ligand>
        <name>Mg(2+)</name>
        <dbReference type="ChEBI" id="CHEBI:18420"/>
    </ligand>
</feature>
<feature type="binding site" evidence="6">
    <location>
        <position position="65"/>
    </location>
    <ligand>
        <name>Fe cation</name>
        <dbReference type="ChEBI" id="CHEBI:24875"/>
    </ligand>
</feature>
<dbReference type="InterPro" id="IPR001501">
    <property type="entry name" value="Ni-dep_hyd_lsu"/>
</dbReference>
<name>A0A8J6NTR6_9BACT</name>
<evidence type="ECO:0000256" key="4">
    <source>
        <dbReference type="ARBA" id="ARBA00022723"/>
    </source>
</evidence>
<dbReference type="SUPFAM" id="SSF56762">
    <property type="entry name" value="HydB/Nqo4-like"/>
    <property type="match status" value="1"/>
</dbReference>
<evidence type="ECO:0000256" key="6">
    <source>
        <dbReference type="PIRSR" id="PIRSR601501-1"/>
    </source>
</evidence>
<dbReference type="Pfam" id="PF00374">
    <property type="entry name" value="NiFeSe_Hases"/>
    <property type="match status" value="1"/>
</dbReference>
<keyword evidence="6" id="KW-0460">Magnesium</keyword>